<gene>
    <name evidence="2" type="ORF">ACFQEV_14055</name>
</gene>
<keyword evidence="3" id="KW-1185">Reference proteome</keyword>
<sequence>MSGSMLDRIDVTELLRDIDYEEALEGTKWEGITEEDGLGERLGARAGEWLGGVLGALFGELAGDVLVGEMLERVGGDAQSLGSGDGANDSPQEANA</sequence>
<feature type="region of interest" description="Disordered" evidence="1">
    <location>
        <begin position="77"/>
        <end position="96"/>
    </location>
</feature>
<proteinExistence type="predicted"/>
<evidence type="ECO:0000256" key="1">
    <source>
        <dbReference type="SAM" id="MobiDB-lite"/>
    </source>
</evidence>
<dbReference type="AlphaFoldDB" id="A0ABD5TZW8"/>
<dbReference type="Proteomes" id="UP001596408">
    <property type="component" value="Unassembled WGS sequence"/>
</dbReference>
<evidence type="ECO:0000313" key="3">
    <source>
        <dbReference type="Proteomes" id="UP001596408"/>
    </source>
</evidence>
<organism evidence="2 3">
    <name type="scientific">Halopelagius fulvigenes</name>
    <dbReference type="NCBI Taxonomy" id="1198324"/>
    <lineage>
        <taxon>Archaea</taxon>
        <taxon>Methanobacteriati</taxon>
        <taxon>Methanobacteriota</taxon>
        <taxon>Stenosarchaea group</taxon>
        <taxon>Halobacteria</taxon>
        <taxon>Halobacteriales</taxon>
        <taxon>Haloferacaceae</taxon>
    </lineage>
</organism>
<protein>
    <submittedName>
        <fullName evidence="2">Uncharacterized protein</fullName>
    </submittedName>
</protein>
<dbReference type="RefSeq" id="WP_379697208.1">
    <property type="nucleotide sequence ID" value="NZ_JBHSXH010000015.1"/>
</dbReference>
<accession>A0ABD5TZW8</accession>
<dbReference type="EMBL" id="JBHSXH010000015">
    <property type="protein sequence ID" value="MFC6826106.1"/>
    <property type="molecule type" value="Genomic_DNA"/>
</dbReference>
<reference evidence="2 3" key="1">
    <citation type="journal article" date="2019" name="Int. J. Syst. Evol. Microbiol.">
        <title>The Global Catalogue of Microorganisms (GCM) 10K type strain sequencing project: providing services to taxonomists for standard genome sequencing and annotation.</title>
        <authorList>
            <consortium name="The Broad Institute Genomics Platform"/>
            <consortium name="The Broad Institute Genome Sequencing Center for Infectious Disease"/>
            <person name="Wu L."/>
            <person name="Ma J."/>
        </authorList>
    </citation>
    <scope>NUCLEOTIDE SEQUENCE [LARGE SCALE GENOMIC DNA]</scope>
    <source>
        <strain evidence="2 3">YIM 94188</strain>
    </source>
</reference>
<evidence type="ECO:0000313" key="2">
    <source>
        <dbReference type="EMBL" id="MFC6826106.1"/>
    </source>
</evidence>
<name>A0ABD5TZW8_9EURY</name>
<comment type="caution">
    <text evidence="2">The sequence shown here is derived from an EMBL/GenBank/DDBJ whole genome shotgun (WGS) entry which is preliminary data.</text>
</comment>